<dbReference type="InterPro" id="IPR010994">
    <property type="entry name" value="RuvA_2-like"/>
</dbReference>
<keyword evidence="2" id="KW-0812">Transmembrane</keyword>
<feature type="region of interest" description="Disordered" evidence="1">
    <location>
        <begin position="338"/>
        <end position="369"/>
    </location>
</feature>
<keyword evidence="4" id="KW-1185">Reference proteome</keyword>
<feature type="region of interest" description="Disordered" evidence="1">
    <location>
        <begin position="177"/>
        <end position="267"/>
    </location>
</feature>
<dbReference type="RefSeq" id="WP_119424692.1">
    <property type="nucleotide sequence ID" value="NZ_QQXK01000014.1"/>
</dbReference>
<dbReference type="Gene3D" id="1.10.150.320">
    <property type="entry name" value="Photosystem II 12 kDa extrinsic protein"/>
    <property type="match status" value="1"/>
</dbReference>
<dbReference type="Proteomes" id="UP000265419">
    <property type="component" value="Unassembled WGS sequence"/>
</dbReference>
<keyword evidence="2" id="KW-1133">Transmembrane helix</keyword>
<feature type="compositionally biased region" description="Low complexity" evidence="1">
    <location>
        <begin position="202"/>
        <end position="218"/>
    </location>
</feature>
<dbReference type="SUPFAM" id="SSF47781">
    <property type="entry name" value="RuvA domain 2-like"/>
    <property type="match status" value="1"/>
</dbReference>
<comment type="caution">
    <text evidence="3">The sequence shown here is derived from an EMBL/GenBank/DDBJ whole genome shotgun (WGS) entry which is preliminary data.</text>
</comment>
<gene>
    <name evidence="3" type="ORF">DWB68_08415</name>
</gene>
<reference evidence="3 4" key="1">
    <citation type="submission" date="2018-07" db="EMBL/GenBank/DDBJ databases">
        <title>Arthrobacter sp. nov., isolated from raw cow's milk with high bacterial count.</title>
        <authorList>
            <person name="Hahne J."/>
            <person name="Isele D."/>
            <person name="Lipski A."/>
        </authorList>
    </citation>
    <scope>NUCLEOTIDE SEQUENCE [LARGE SCALE GENOMIC DNA]</scope>
    <source>
        <strain evidence="3 4">JZ R-35</strain>
    </source>
</reference>
<feature type="transmembrane region" description="Helical" evidence="2">
    <location>
        <begin position="82"/>
        <end position="107"/>
    </location>
</feature>
<evidence type="ECO:0000313" key="3">
    <source>
        <dbReference type="EMBL" id="RII42241.1"/>
    </source>
</evidence>
<dbReference type="Pfam" id="PF12836">
    <property type="entry name" value="HHH_3"/>
    <property type="match status" value="1"/>
</dbReference>
<evidence type="ECO:0008006" key="5">
    <source>
        <dbReference type="Google" id="ProtNLM"/>
    </source>
</evidence>
<feature type="transmembrane region" description="Helical" evidence="2">
    <location>
        <begin position="48"/>
        <end position="70"/>
    </location>
</feature>
<accession>A0A399J9G9</accession>
<organism evidence="3 4">
    <name type="scientific">Galactobacter valiniphilus</name>
    <dbReference type="NCBI Taxonomy" id="2676122"/>
    <lineage>
        <taxon>Bacteria</taxon>
        <taxon>Bacillati</taxon>
        <taxon>Actinomycetota</taxon>
        <taxon>Actinomycetes</taxon>
        <taxon>Micrococcales</taxon>
        <taxon>Micrococcaceae</taxon>
        <taxon>Galactobacter</taxon>
    </lineage>
</organism>
<feature type="compositionally biased region" description="Basic and acidic residues" evidence="1">
    <location>
        <begin position="350"/>
        <end position="369"/>
    </location>
</feature>
<keyword evidence="2" id="KW-0472">Membrane</keyword>
<proteinExistence type="predicted"/>
<evidence type="ECO:0000256" key="1">
    <source>
        <dbReference type="SAM" id="MobiDB-lite"/>
    </source>
</evidence>
<dbReference type="EMBL" id="QQXK01000014">
    <property type="protein sequence ID" value="RII42241.1"/>
    <property type="molecule type" value="Genomic_DNA"/>
</dbReference>
<protein>
    <recommendedName>
        <fullName evidence="5">Helix-hairpin-helix domain-containing protein</fullName>
    </recommendedName>
</protein>
<name>A0A399J9G9_9MICC</name>
<sequence length="369" mass="37420">MSYAPYGPRPTAGWRIVNSLWMLTGFLSLGLLWFIGFWMVAIRRRTSALWYIAAVVVTALDVAVIVLVALSNADPDNSVLDTLGSTILGIILLGVPVAAFTMNVSWLRWLWQDQLARGGGGWTAAPAGFAPSPWTSSPGVGHVPEGAPVAWAPDQAGGQSGYLGGAAASYPAGQPAGNAAWGRSGQNPPGRHAGGAGAPVSGQPAPFGQFGQPGQPGQSSRATPTAWESAPYPGSQQPARVPGAHRGSAHQGSPAPAPAAPADTGAVPVIGGPQLDLNAASVAQLAALPGAGEALARAIVAERDARGAYARVSDLVARGVVQPHVFLAFSTGLFAGPLAAPPTPGLDGEPAARRRDDGGEAGGGRRLEF</sequence>
<evidence type="ECO:0000313" key="4">
    <source>
        <dbReference type="Proteomes" id="UP000265419"/>
    </source>
</evidence>
<dbReference type="AlphaFoldDB" id="A0A399J9G9"/>
<evidence type="ECO:0000256" key="2">
    <source>
        <dbReference type="SAM" id="Phobius"/>
    </source>
</evidence>
<feature type="transmembrane region" description="Helical" evidence="2">
    <location>
        <begin position="20"/>
        <end position="41"/>
    </location>
</feature>